<evidence type="ECO:0000313" key="2">
    <source>
        <dbReference type="Proteomes" id="UP000018852"/>
    </source>
</evidence>
<sequence length="32" mass="3380">MTFLQLTQGRLEATSIGHQADEEAHVAALAAV</sequence>
<organism evidence="1 2">
    <name type="scientific">Actinomyces urogenitalis DORA_12</name>
    <dbReference type="NCBI Taxonomy" id="1403939"/>
    <lineage>
        <taxon>Bacteria</taxon>
        <taxon>Bacillati</taxon>
        <taxon>Actinomycetota</taxon>
        <taxon>Actinomycetes</taxon>
        <taxon>Actinomycetales</taxon>
        <taxon>Actinomycetaceae</taxon>
        <taxon>Actinomyces</taxon>
    </lineage>
</organism>
<evidence type="ECO:0000313" key="1">
    <source>
        <dbReference type="EMBL" id="ETJ06050.1"/>
    </source>
</evidence>
<feature type="non-terminal residue" evidence="1">
    <location>
        <position position="32"/>
    </location>
</feature>
<name>W1VMK6_9ACTO</name>
<dbReference type="AlphaFoldDB" id="W1VMK6"/>
<dbReference type="EMBL" id="AZLV01000386">
    <property type="protein sequence ID" value="ETJ06050.1"/>
    <property type="molecule type" value="Genomic_DNA"/>
</dbReference>
<gene>
    <name evidence="1" type="ORF">Q605_AUC00386G0001</name>
</gene>
<reference evidence="1 2" key="1">
    <citation type="submission" date="2013-12" db="EMBL/GenBank/DDBJ databases">
        <title>A Varibaculum cambriense genome reconstructed from a premature infant gut community with otherwise low bacterial novelty that shifts toward anaerobic metabolism during the third week of life.</title>
        <authorList>
            <person name="Brown C.T."/>
            <person name="Sharon I."/>
            <person name="Thomas B.C."/>
            <person name="Castelle C.J."/>
            <person name="Morowitz M.J."/>
            <person name="Banfield J.F."/>
        </authorList>
    </citation>
    <scope>NUCLEOTIDE SEQUENCE [LARGE SCALE GENOMIC DNA]</scope>
    <source>
        <strain evidence="2">DORA_12</strain>
    </source>
</reference>
<protein>
    <submittedName>
        <fullName evidence="1">Uncharacterized protein</fullName>
    </submittedName>
</protein>
<accession>W1VMK6</accession>
<proteinExistence type="predicted"/>
<dbReference type="Proteomes" id="UP000018852">
    <property type="component" value="Unassembled WGS sequence"/>
</dbReference>
<comment type="caution">
    <text evidence="1">The sequence shown here is derived from an EMBL/GenBank/DDBJ whole genome shotgun (WGS) entry which is preliminary data.</text>
</comment>